<evidence type="ECO:0000256" key="2">
    <source>
        <dbReference type="SAM" id="SignalP"/>
    </source>
</evidence>
<proteinExistence type="predicted"/>
<dbReference type="RefSeq" id="WP_004116571.1">
    <property type="nucleotide sequence ID" value="NZ_ABJAKY020000016.1"/>
</dbReference>
<accession>A0A6N3ESC5</accession>
<reference evidence="3" key="1">
    <citation type="submission" date="2019-11" db="EMBL/GenBank/DDBJ databases">
        <authorList>
            <person name="Feng L."/>
        </authorList>
    </citation>
    <scope>NUCLEOTIDE SEQUENCE</scope>
    <source>
        <strain evidence="3">KOxytocaLFYP65</strain>
    </source>
</reference>
<dbReference type="EMBL" id="CACRTM010000027">
    <property type="protein sequence ID" value="VYU43045.1"/>
    <property type="molecule type" value="Genomic_DNA"/>
</dbReference>
<sequence length="98" mass="10501">MMKRMSIALSLAASLMLPHLAAAAPLSGLKFEQQKQQIVKDVRKNCPASSALDDTQFANRVLESAENKTAVQSATRALDKNNSAAYQKAISGIQCPTP</sequence>
<dbReference type="AlphaFoldDB" id="A0A6N3ESC5"/>
<dbReference type="NCBIfam" id="NF041639">
    <property type="entry name" value="YicS_fam"/>
    <property type="match status" value="1"/>
</dbReference>
<feature type="chain" id="PRO_5043227200" description="Uncharacterized protein YicS" evidence="2">
    <location>
        <begin position="24"/>
        <end position="98"/>
    </location>
</feature>
<evidence type="ECO:0000313" key="3">
    <source>
        <dbReference type="EMBL" id="VYU43045.1"/>
    </source>
</evidence>
<dbReference type="InterPro" id="IPR048144">
    <property type="entry name" value="YicS_fam"/>
</dbReference>
<name>A0A6N3ESC5_KLEOX</name>
<protein>
    <recommendedName>
        <fullName evidence="1">Uncharacterized protein YicS</fullName>
    </recommendedName>
</protein>
<feature type="signal peptide" evidence="2">
    <location>
        <begin position="1"/>
        <end position="23"/>
    </location>
</feature>
<evidence type="ECO:0000256" key="1">
    <source>
        <dbReference type="ARBA" id="ARBA00035681"/>
    </source>
</evidence>
<gene>
    <name evidence="3" type="ORF">KOLFYP65_04061</name>
</gene>
<keyword evidence="2" id="KW-0732">Signal</keyword>
<organism evidence="3">
    <name type="scientific">Klebsiella oxytoca</name>
    <dbReference type="NCBI Taxonomy" id="571"/>
    <lineage>
        <taxon>Bacteria</taxon>
        <taxon>Pseudomonadati</taxon>
        <taxon>Pseudomonadota</taxon>
        <taxon>Gammaproteobacteria</taxon>
        <taxon>Enterobacterales</taxon>
        <taxon>Enterobacteriaceae</taxon>
        <taxon>Klebsiella/Raoultella group</taxon>
        <taxon>Klebsiella</taxon>
    </lineage>
</organism>